<dbReference type="InterPro" id="IPR032675">
    <property type="entry name" value="LRR_dom_sf"/>
</dbReference>
<dbReference type="Pfam" id="PF13306">
    <property type="entry name" value="LRR_5"/>
    <property type="match status" value="1"/>
</dbReference>
<dbReference type="SUPFAM" id="SSF52058">
    <property type="entry name" value="L domain-like"/>
    <property type="match status" value="1"/>
</dbReference>
<name>A0A9W7A054_9STRA</name>
<protein>
    <submittedName>
        <fullName evidence="1">Uncharacterized protein</fullName>
    </submittedName>
</protein>
<reference evidence="2" key="1">
    <citation type="journal article" date="2023" name="Commun. Biol.">
        <title>Genome analysis of Parmales, the sister group of diatoms, reveals the evolutionary specialization of diatoms from phago-mixotrophs to photoautotrophs.</title>
        <authorList>
            <person name="Ban H."/>
            <person name="Sato S."/>
            <person name="Yoshikawa S."/>
            <person name="Yamada K."/>
            <person name="Nakamura Y."/>
            <person name="Ichinomiya M."/>
            <person name="Sato N."/>
            <person name="Blanc-Mathieu R."/>
            <person name="Endo H."/>
            <person name="Kuwata A."/>
            <person name="Ogata H."/>
        </authorList>
    </citation>
    <scope>NUCLEOTIDE SEQUENCE [LARGE SCALE GENOMIC DNA]</scope>
</reference>
<dbReference type="PANTHER" id="PTHR45661:SF3">
    <property type="entry name" value="IG-LIKE DOMAIN-CONTAINING PROTEIN"/>
    <property type="match status" value="1"/>
</dbReference>
<proteinExistence type="predicted"/>
<dbReference type="InterPro" id="IPR026906">
    <property type="entry name" value="LRR_5"/>
</dbReference>
<organism evidence="1 2">
    <name type="scientific">Triparma laevis f. inornata</name>
    <dbReference type="NCBI Taxonomy" id="1714386"/>
    <lineage>
        <taxon>Eukaryota</taxon>
        <taxon>Sar</taxon>
        <taxon>Stramenopiles</taxon>
        <taxon>Ochrophyta</taxon>
        <taxon>Bolidophyceae</taxon>
        <taxon>Parmales</taxon>
        <taxon>Triparmaceae</taxon>
        <taxon>Triparma</taxon>
    </lineage>
</organism>
<gene>
    <name evidence="1" type="ORF">TL16_g03036</name>
</gene>
<comment type="caution">
    <text evidence="1">The sequence shown here is derived from an EMBL/GenBank/DDBJ whole genome shotgun (WGS) entry which is preliminary data.</text>
</comment>
<dbReference type="AlphaFoldDB" id="A0A9W7A054"/>
<dbReference type="Gene3D" id="3.80.10.10">
    <property type="entry name" value="Ribonuclease Inhibitor"/>
    <property type="match status" value="1"/>
</dbReference>
<dbReference type="Proteomes" id="UP001162640">
    <property type="component" value="Unassembled WGS sequence"/>
</dbReference>
<dbReference type="EMBL" id="BLQM01000078">
    <property type="protein sequence ID" value="GMH60390.1"/>
    <property type="molecule type" value="Genomic_DNA"/>
</dbReference>
<evidence type="ECO:0000313" key="2">
    <source>
        <dbReference type="Proteomes" id="UP001162640"/>
    </source>
</evidence>
<evidence type="ECO:0000313" key="1">
    <source>
        <dbReference type="EMBL" id="GMH60390.1"/>
    </source>
</evidence>
<sequence>MKKLELRAELSDRSVKFEKKDNKSVLIELLRQRLLYENGVLGGNNFLNTDDYRRLLVPFLPNDTLMTTTLVSKPWSRVADGFISDSVESSVMIVHGGKDISWEVSVTRRERRKLATRVIFLLNITKVENYACDYAVNLVVVDIPEGVESIGQDAFRFCASLTTVPFPMTLTLIDLGAFKRCSSLDNADLLHTNLQELGDFAFFECSELKSMKIPDSLQTLGYMVFNKCSKLVPSNINTENTFAVVAHLRSLQN</sequence>
<dbReference type="InterPro" id="IPR053139">
    <property type="entry name" value="Surface_bspA-like"/>
</dbReference>
<dbReference type="PANTHER" id="PTHR45661">
    <property type="entry name" value="SURFACE ANTIGEN"/>
    <property type="match status" value="1"/>
</dbReference>
<accession>A0A9W7A054</accession>